<name>A0ABV9SXU5_9BACT</name>
<dbReference type="Proteomes" id="UP001595818">
    <property type="component" value="Unassembled WGS sequence"/>
</dbReference>
<gene>
    <name evidence="1" type="ORF">ACFPFU_06025</name>
</gene>
<organism evidence="1 2">
    <name type="scientific">Negadavirga shengliensis</name>
    <dbReference type="NCBI Taxonomy" id="1389218"/>
    <lineage>
        <taxon>Bacteria</taxon>
        <taxon>Pseudomonadati</taxon>
        <taxon>Bacteroidota</taxon>
        <taxon>Cytophagia</taxon>
        <taxon>Cytophagales</taxon>
        <taxon>Cyclobacteriaceae</taxon>
        <taxon>Negadavirga</taxon>
    </lineage>
</organism>
<proteinExistence type="predicted"/>
<protein>
    <submittedName>
        <fullName evidence="1">Uncharacterized protein</fullName>
    </submittedName>
</protein>
<comment type="caution">
    <text evidence="1">The sequence shown here is derived from an EMBL/GenBank/DDBJ whole genome shotgun (WGS) entry which is preliminary data.</text>
</comment>
<sequence length="73" mass="8284">MQIQLDQKDTDKTGEDLLEYAETLSEALGMNTRSIQKEMTSGDFGHLVITFNKYFGEYIELLDNDNTIMSGSK</sequence>
<reference evidence="2" key="1">
    <citation type="journal article" date="2019" name="Int. J. Syst. Evol. Microbiol.">
        <title>The Global Catalogue of Microorganisms (GCM) 10K type strain sequencing project: providing services to taxonomists for standard genome sequencing and annotation.</title>
        <authorList>
            <consortium name="The Broad Institute Genomics Platform"/>
            <consortium name="The Broad Institute Genome Sequencing Center for Infectious Disease"/>
            <person name="Wu L."/>
            <person name="Ma J."/>
        </authorList>
    </citation>
    <scope>NUCLEOTIDE SEQUENCE [LARGE SCALE GENOMIC DNA]</scope>
    <source>
        <strain evidence="2">CGMCC 4.7466</strain>
    </source>
</reference>
<evidence type="ECO:0000313" key="1">
    <source>
        <dbReference type="EMBL" id="MFC4871237.1"/>
    </source>
</evidence>
<dbReference type="EMBL" id="JBHSJJ010000003">
    <property type="protein sequence ID" value="MFC4871237.1"/>
    <property type="molecule type" value="Genomic_DNA"/>
</dbReference>
<evidence type="ECO:0000313" key="2">
    <source>
        <dbReference type="Proteomes" id="UP001595818"/>
    </source>
</evidence>
<keyword evidence="2" id="KW-1185">Reference proteome</keyword>
<accession>A0ABV9SXU5</accession>
<dbReference type="RefSeq" id="WP_377062526.1">
    <property type="nucleotide sequence ID" value="NZ_JBHSJJ010000003.1"/>
</dbReference>